<dbReference type="EMBL" id="CP066078">
    <property type="protein sequence ID" value="QQC58849.1"/>
    <property type="molecule type" value="Genomic_DNA"/>
</dbReference>
<organism evidence="3 4">
    <name type="scientific">Rothia kristinae</name>
    <dbReference type="NCBI Taxonomy" id="37923"/>
    <lineage>
        <taxon>Bacteria</taxon>
        <taxon>Bacillati</taxon>
        <taxon>Actinomycetota</taxon>
        <taxon>Actinomycetes</taxon>
        <taxon>Micrococcales</taxon>
        <taxon>Micrococcaceae</taxon>
        <taxon>Rothia</taxon>
    </lineage>
</organism>
<feature type="region of interest" description="Disordered" evidence="1">
    <location>
        <begin position="20"/>
        <end position="46"/>
    </location>
</feature>
<dbReference type="GO" id="GO:0005975">
    <property type="term" value="P:carbohydrate metabolic process"/>
    <property type="evidence" value="ECO:0007669"/>
    <property type="project" value="UniProtKB-ARBA"/>
</dbReference>
<dbReference type="PROSITE" id="PS50093">
    <property type="entry name" value="PKD"/>
    <property type="match status" value="1"/>
</dbReference>
<feature type="compositionally biased region" description="Low complexity" evidence="1">
    <location>
        <begin position="109"/>
        <end position="121"/>
    </location>
</feature>
<dbReference type="Gene3D" id="2.60.40.10">
    <property type="entry name" value="Immunoglobulins"/>
    <property type="match status" value="1"/>
</dbReference>
<gene>
    <name evidence="3" type="ORF">I6H58_07675</name>
</gene>
<feature type="compositionally biased region" description="Polar residues" evidence="1">
    <location>
        <begin position="128"/>
        <end position="137"/>
    </location>
</feature>
<evidence type="ECO:0000259" key="2">
    <source>
        <dbReference type="PROSITE" id="PS50093"/>
    </source>
</evidence>
<evidence type="ECO:0000256" key="1">
    <source>
        <dbReference type="SAM" id="MobiDB-lite"/>
    </source>
</evidence>
<evidence type="ECO:0000313" key="3">
    <source>
        <dbReference type="EMBL" id="QQC58849.1"/>
    </source>
</evidence>
<dbReference type="AlphaFoldDB" id="A0A7T4T3Y7"/>
<dbReference type="Proteomes" id="UP000595221">
    <property type="component" value="Chromosome"/>
</dbReference>
<proteinExistence type="predicted"/>
<accession>A0A7T4T3Y7</accession>
<dbReference type="RefSeq" id="WP_198489876.1">
    <property type="nucleotide sequence ID" value="NZ_CP066078.1"/>
</dbReference>
<evidence type="ECO:0000313" key="4">
    <source>
        <dbReference type="Proteomes" id="UP000595221"/>
    </source>
</evidence>
<feature type="region of interest" description="Disordered" evidence="1">
    <location>
        <begin position="108"/>
        <end position="137"/>
    </location>
</feature>
<dbReference type="InterPro" id="IPR013783">
    <property type="entry name" value="Ig-like_fold"/>
</dbReference>
<name>A0A7T4T3Y7_9MICC</name>
<dbReference type="InterPro" id="IPR000601">
    <property type="entry name" value="PKD_dom"/>
</dbReference>
<feature type="domain" description="PKD" evidence="2">
    <location>
        <begin position="100"/>
        <end position="150"/>
    </location>
</feature>
<reference evidence="3 4" key="1">
    <citation type="submission" date="2020-12" db="EMBL/GenBank/DDBJ databases">
        <title>FDA dAtabase for Regulatory Grade micrObial Sequences (FDA-ARGOS): Supporting development and validation of Infectious Disease Dx tests.</title>
        <authorList>
            <person name="Sproer C."/>
            <person name="Gronow S."/>
            <person name="Severitt S."/>
            <person name="Schroder I."/>
            <person name="Tallon L."/>
            <person name="Sadzewicz L."/>
            <person name="Zhao X."/>
            <person name="Boylan J."/>
            <person name="Ott S."/>
            <person name="Bowen H."/>
            <person name="Vavikolanu K."/>
            <person name="Mehta A."/>
            <person name="Aluvathingal J."/>
            <person name="Nadendla S."/>
            <person name="Lowell S."/>
            <person name="Myers T."/>
            <person name="Yan Y."/>
            <person name="Sichtig H."/>
        </authorList>
    </citation>
    <scope>NUCLEOTIDE SEQUENCE [LARGE SCALE GENOMIC DNA]</scope>
    <source>
        <strain evidence="3 4">FDAARGOS_1001</strain>
    </source>
</reference>
<sequence>MVHVIHRRLKTGGEWERTSNDYCAAPGSQSPEDAAERVTTPPTPTVTAEDLEKMPIEPGTVSIQPGPNTLKNYHTNVYADSRPQELEVTLLGQSVRVRATPVSYTFDYGDGTTTGPTTDPGRALPENSWDTPTSTSHQYRETGDYAIVISTEFRGEYRVGDGQWQPVEGTATLPAQPQTVSVWRTKSGWVKDGCSANPRAWGC</sequence>
<protein>
    <recommendedName>
        <fullName evidence="2">PKD domain-containing protein</fullName>
    </recommendedName>
</protein>